<dbReference type="Pfam" id="PF16868">
    <property type="entry name" value="NMT1_3"/>
    <property type="match status" value="1"/>
</dbReference>
<feature type="compositionally biased region" description="Low complexity" evidence="1">
    <location>
        <begin position="34"/>
        <end position="45"/>
    </location>
</feature>
<dbReference type="Proteomes" id="UP000438991">
    <property type="component" value="Unassembled WGS sequence"/>
</dbReference>
<gene>
    <name evidence="3" type="ORF">GJ689_23620</name>
</gene>
<feature type="compositionally biased region" description="Pro residues" evidence="1">
    <location>
        <begin position="204"/>
        <end position="215"/>
    </location>
</feature>
<dbReference type="EMBL" id="WNKV01000025">
    <property type="protein sequence ID" value="MTW19191.1"/>
    <property type="molecule type" value="Genomic_DNA"/>
</dbReference>
<evidence type="ECO:0000313" key="3">
    <source>
        <dbReference type="EMBL" id="MTW19191.1"/>
    </source>
</evidence>
<accession>A0A9X4XRT2</accession>
<dbReference type="Gene3D" id="3.40.190.10">
    <property type="entry name" value="Periplasmic binding protein-like II"/>
    <property type="match status" value="1"/>
</dbReference>
<proteinExistence type="predicted"/>
<evidence type="ECO:0000256" key="2">
    <source>
        <dbReference type="SAM" id="Phobius"/>
    </source>
</evidence>
<evidence type="ECO:0000256" key="1">
    <source>
        <dbReference type="SAM" id="MobiDB-lite"/>
    </source>
</evidence>
<dbReference type="InterPro" id="IPR011852">
    <property type="entry name" value="TRAP_TAXI"/>
</dbReference>
<keyword evidence="2" id="KW-1133">Transmembrane helix</keyword>
<feature type="region of interest" description="Disordered" evidence="1">
    <location>
        <begin position="198"/>
        <end position="239"/>
    </location>
</feature>
<dbReference type="PANTHER" id="PTHR42941">
    <property type="entry name" value="SLL1037 PROTEIN"/>
    <property type="match status" value="1"/>
</dbReference>
<protein>
    <submittedName>
        <fullName evidence="3">TRAP transporter substrate-binding protein</fullName>
    </submittedName>
</protein>
<feature type="region of interest" description="Disordered" evidence="1">
    <location>
        <begin position="1"/>
        <end position="45"/>
    </location>
</feature>
<feature type="transmembrane region" description="Helical" evidence="2">
    <location>
        <begin position="82"/>
        <end position="101"/>
    </location>
</feature>
<dbReference type="AlphaFoldDB" id="A0A9X4XRT2"/>
<reference evidence="3 4" key="1">
    <citation type="submission" date="2019-11" db="EMBL/GenBank/DDBJ databases">
        <title>Whole-genome sequence of Rhodoplanes serenus DSM 18633, type strain.</title>
        <authorList>
            <person name="Kyndt J.A."/>
            <person name="Meyer T.E."/>
        </authorList>
    </citation>
    <scope>NUCLEOTIDE SEQUENCE [LARGE SCALE GENOMIC DNA]</scope>
    <source>
        <strain evidence="3 4">DSM 18633</strain>
    </source>
</reference>
<feature type="region of interest" description="Disordered" evidence="1">
    <location>
        <begin position="546"/>
        <end position="576"/>
    </location>
</feature>
<organism evidence="3 4">
    <name type="scientific">Rhodoplanes serenus</name>
    <dbReference type="NCBI Taxonomy" id="200615"/>
    <lineage>
        <taxon>Bacteria</taxon>
        <taxon>Pseudomonadati</taxon>
        <taxon>Pseudomonadota</taxon>
        <taxon>Alphaproteobacteria</taxon>
        <taxon>Hyphomicrobiales</taxon>
        <taxon>Nitrobacteraceae</taxon>
        <taxon>Rhodoplanes</taxon>
    </lineage>
</organism>
<feature type="transmembrane region" description="Helical" evidence="2">
    <location>
        <begin position="441"/>
        <end position="463"/>
    </location>
</feature>
<comment type="caution">
    <text evidence="3">The sequence shown here is derived from an EMBL/GenBank/DDBJ whole genome shotgun (WGS) entry which is preliminary data.</text>
</comment>
<dbReference type="PANTHER" id="PTHR42941:SF1">
    <property type="entry name" value="SLL1037 PROTEIN"/>
    <property type="match status" value="1"/>
</dbReference>
<keyword evidence="2" id="KW-0812">Transmembrane</keyword>
<name>A0A9X4XRT2_9BRAD</name>
<sequence length="576" mass="59806">MGVRSLPSAAKAAAAAPPPPSFGDLGLLPHQPNEPRSSPEPSRMPSPLRRIAAALVVRDRRTGVRSGRAQRRLRVLLRQSPSLLLLGVFLAVGGVAAVFYLSDRPTTLRIAVGPAGGEDARLIQAMAQQFARDRGAAVRLVPVVKEGPAQAARALQGREADVAVVRRDVALPGSARAVVVLHDNVAVLVVPAEGSLAAGGARAAPPPPAPAPTPPSSGRKRKAAAPSAAPPPPAPPRIESIEDLAGRRIGLVGPGVGDRELLDAILRQYQVPTEKVTVVPLDARDLATTLRANPVDAILALGPVASPQVAGVVAAASNGRTGPTFLEIGASEAIAARTPAYEEAELKAGVFGGQTPQPAENVETVGFKHYIVARRSVPDDTVADLTRQIFAVRQTLSGEFPMAARIEKPDTDRDAAVPAHPGAAAYIDNEQQTFFDRYSDFIYLGVMAVSGVGSGLAWLASHFRADSRGRRQRLLEQLVGILERARSAGSLDDVAALEAEIDTILKRVLLPGDRSALDHGSLAAFSLALDQARGAIAARRAALAGPPTSPAAAALRPEVPGGSVAPLRIASASDPS</sequence>
<evidence type="ECO:0000313" key="4">
    <source>
        <dbReference type="Proteomes" id="UP000438991"/>
    </source>
</evidence>
<dbReference type="SUPFAM" id="SSF53850">
    <property type="entry name" value="Periplasmic binding protein-like II"/>
    <property type="match status" value="2"/>
</dbReference>
<keyword evidence="2" id="KW-0472">Membrane</keyword>